<keyword evidence="3" id="KW-1185">Reference proteome</keyword>
<feature type="domain" description="Tail specific protease" evidence="1">
    <location>
        <begin position="336"/>
        <end position="554"/>
    </location>
</feature>
<comment type="caution">
    <text evidence="2">The sequence shown here is derived from an EMBL/GenBank/DDBJ whole genome shotgun (WGS) entry which is preliminary data.</text>
</comment>
<evidence type="ECO:0000313" key="3">
    <source>
        <dbReference type="Proteomes" id="UP000812267"/>
    </source>
</evidence>
<dbReference type="Pfam" id="PF03572">
    <property type="entry name" value="Peptidase_S41"/>
    <property type="match status" value="1"/>
</dbReference>
<dbReference type="PANTHER" id="PTHR32060">
    <property type="entry name" value="TAIL-SPECIFIC PROTEASE"/>
    <property type="match status" value="1"/>
</dbReference>
<evidence type="ECO:0000313" key="2">
    <source>
        <dbReference type="EMBL" id="MBU4693580.1"/>
    </source>
</evidence>
<organism evidence="2 3">
    <name type="scientific">Mycoplasma zalophidermidis</name>
    <dbReference type="NCBI Taxonomy" id="398174"/>
    <lineage>
        <taxon>Bacteria</taxon>
        <taxon>Bacillati</taxon>
        <taxon>Mycoplasmatota</taxon>
        <taxon>Mollicutes</taxon>
        <taxon>Mycoplasmataceae</taxon>
        <taxon>Mycoplasma</taxon>
    </lineage>
</organism>
<dbReference type="PANTHER" id="PTHR32060:SF30">
    <property type="entry name" value="CARBOXY-TERMINAL PROCESSING PROTEASE CTPA"/>
    <property type="match status" value="1"/>
</dbReference>
<dbReference type="Proteomes" id="UP000812267">
    <property type="component" value="Unassembled WGS sequence"/>
</dbReference>
<name>A0ABS6DRE1_9MOLU</name>
<proteinExistence type="predicted"/>
<gene>
    <name evidence="2" type="ORF">KQ878_01625</name>
</gene>
<sequence>MKKSLKFTKIINTFNLASISSVFVISSSCSNKINDISSSVYKNEQNFNSIDEKNQVLHITKKADFFNFDLNDPSKTYSNINYYTEGNASPYIKIKKSLQAFKKYWKIDKNETPGTINILNKYDGPDITINAVNDEIIIKKYSKNKPQEVDNYVDVFGDRILINKKVCDFGVDKKIKTSEYGFKILAYENDILIPYYIFNALFLSPNYINLYYDGRKYQLFQKIVNFDNKEFVNFFNFAFPGIPPFKGIREDSYNSLKFLMNNYYGLNKYYEYTSWDAMLDKYKEAILNINPDNYTRSYFNFFNNLNDLHSNIITPSLFNYHIKYHEQSNKRKLYTKLDIELKNKRSMLLENSTQNTNFFGYLRNNLFISFDEFAENINVKGQNIQLKKLFLSSILNLEKNKDINNVIIDLSTNGGGDLSIMLWIAKLLSKDKEISFYNYNDLNESLMKSTISNTKFNSEYLGENFTKAKNILKSKQIVLLVSNNTFSAANLLTSIVKDFNLGLIIGTKTGGGMASIMPTVLADGTSVAISSNNLFLNKNRTQIEDGIEPDIKLSYEDFYNFRKIEKIINNFHNNEII</sequence>
<dbReference type="SMART" id="SM00245">
    <property type="entry name" value="TSPc"/>
    <property type="match status" value="1"/>
</dbReference>
<protein>
    <recommendedName>
        <fullName evidence="1">Tail specific protease domain-containing protein</fullName>
    </recommendedName>
</protein>
<accession>A0ABS6DRE1</accession>
<evidence type="ECO:0000259" key="1">
    <source>
        <dbReference type="SMART" id="SM00245"/>
    </source>
</evidence>
<reference evidence="2" key="1">
    <citation type="submission" date="2021-06" db="EMBL/GenBank/DDBJ databases">
        <title>Novel Mycoplasma species detected in California sea lions (Zalophus californianus) from the USA.</title>
        <authorList>
            <person name="Volokhov D.V."/>
            <person name="Furtak V.A."/>
            <person name="Zagorodnyaya T.A."/>
        </authorList>
    </citation>
    <scope>NUCLEOTIDE SEQUENCE [LARGE SCALE GENOMIC DNA]</scope>
    <source>
        <strain evidence="2">CSL 4779</strain>
    </source>
</reference>
<dbReference type="EMBL" id="JAHMHK010000001">
    <property type="protein sequence ID" value="MBU4693580.1"/>
    <property type="molecule type" value="Genomic_DNA"/>
</dbReference>
<dbReference type="InterPro" id="IPR005151">
    <property type="entry name" value="Tail-specific_protease"/>
</dbReference>
<dbReference type="PROSITE" id="PS51257">
    <property type="entry name" value="PROKAR_LIPOPROTEIN"/>
    <property type="match status" value="1"/>
</dbReference>
<dbReference type="RefSeq" id="WP_216567803.1">
    <property type="nucleotide sequence ID" value="NZ_JAHMHK010000001.1"/>
</dbReference>